<organism evidence="1 2">
    <name type="scientific">Paxillus rubicundulus Ve08.2h10</name>
    <dbReference type="NCBI Taxonomy" id="930991"/>
    <lineage>
        <taxon>Eukaryota</taxon>
        <taxon>Fungi</taxon>
        <taxon>Dikarya</taxon>
        <taxon>Basidiomycota</taxon>
        <taxon>Agaricomycotina</taxon>
        <taxon>Agaricomycetes</taxon>
        <taxon>Agaricomycetidae</taxon>
        <taxon>Boletales</taxon>
        <taxon>Paxilineae</taxon>
        <taxon>Paxillaceae</taxon>
        <taxon>Paxillus</taxon>
    </lineage>
</organism>
<evidence type="ECO:0000313" key="2">
    <source>
        <dbReference type="Proteomes" id="UP000054538"/>
    </source>
</evidence>
<keyword evidence="2" id="KW-1185">Reference proteome</keyword>
<name>A0A0D0DLH6_9AGAM</name>
<dbReference type="InParanoid" id="A0A0D0DLH6"/>
<accession>A0A0D0DLH6</accession>
<protein>
    <submittedName>
        <fullName evidence="1">Uncharacterized protein</fullName>
    </submittedName>
</protein>
<dbReference type="AlphaFoldDB" id="A0A0D0DLH6"/>
<evidence type="ECO:0000313" key="1">
    <source>
        <dbReference type="EMBL" id="KIK92163.1"/>
    </source>
</evidence>
<sequence>MEDLPISRQKVHHPSLGCLCPHTGPTDLPRVLRSIVDCFAHCPMIFSTVDTGPRRTYV</sequence>
<dbReference type="EMBL" id="KN825307">
    <property type="protein sequence ID" value="KIK92163.1"/>
    <property type="molecule type" value="Genomic_DNA"/>
</dbReference>
<reference evidence="1 2" key="1">
    <citation type="submission" date="2014-04" db="EMBL/GenBank/DDBJ databases">
        <authorList>
            <consortium name="DOE Joint Genome Institute"/>
            <person name="Kuo A."/>
            <person name="Kohler A."/>
            <person name="Jargeat P."/>
            <person name="Nagy L.G."/>
            <person name="Floudas D."/>
            <person name="Copeland A."/>
            <person name="Barry K.W."/>
            <person name="Cichocki N."/>
            <person name="Veneault-Fourrey C."/>
            <person name="LaButti K."/>
            <person name="Lindquist E.A."/>
            <person name="Lipzen A."/>
            <person name="Lundell T."/>
            <person name="Morin E."/>
            <person name="Murat C."/>
            <person name="Sun H."/>
            <person name="Tunlid A."/>
            <person name="Henrissat B."/>
            <person name="Grigoriev I.V."/>
            <person name="Hibbett D.S."/>
            <person name="Martin F."/>
            <person name="Nordberg H.P."/>
            <person name="Cantor M.N."/>
            <person name="Hua S.X."/>
        </authorList>
    </citation>
    <scope>NUCLEOTIDE SEQUENCE [LARGE SCALE GENOMIC DNA]</scope>
    <source>
        <strain evidence="1 2">Ve08.2h10</strain>
    </source>
</reference>
<dbReference type="HOGENOM" id="CLU_2979771_0_0_1"/>
<proteinExistence type="predicted"/>
<gene>
    <name evidence="1" type="ORF">PAXRUDRAFT_590297</name>
</gene>
<reference evidence="2" key="2">
    <citation type="submission" date="2015-01" db="EMBL/GenBank/DDBJ databases">
        <title>Evolutionary Origins and Diversification of the Mycorrhizal Mutualists.</title>
        <authorList>
            <consortium name="DOE Joint Genome Institute"/>
            <consortium name="Mycorrhizal Genomics Consortium"/>
            <person name="Kohler A."/>
            <person name="Kuo A."/>
            <person name="Nagy L.G."/>
            <person name="Floudas D."/>
            <person name="Copeland A."/>
            <person name="Barry K.W."/>
            <person name="Cichocki N."/>
            <person name="Veneault-Fourrey C."/>
            <person name="LaButti K."/>
            <person name="Lindquist E.A."/>
            <person name="Lipzen A."/>
            <person name="Lundell T."/>
            <person name="Morin E."/>
            <person name="Murat C."/>
            <person name="Riley R."/>
            <person name="Ohm R."/>
            <person name="Sun H."/>
            <person name="Tunlid A."/>
            <person name="Henrissat B."/>
            <person name="Grigoriev I.V."/>
            <person name="Hibbett D.S."/>
            <person name="Martin F."/>
        </authorList>
    </citation>
    <scope>NUCLEOTIDE SEQUENCE [LARGE SCALE GENOMIC DNA]</scope>
    <source>
        <strain evidence="2">Ve08.2h10</strain>
    </source>
</reference>
<dbReference type="Proteomes" id="UP000054538">
    <property type="component" value="Unassembled WGS sequence"/>
</dbReference>